<gene>
    <name evidence="2" type="ordered locus">KNP414_07334</name>
</gene>
<protein>
    <recommendedName>
        <fullName evidence="4">MYXO-CTERM domain-containing protein</fullName>
    </recommendedName>
</protein>
<dbReference type="KEGG" id="pms:KNP414_07334"/>
<dbReference type="EMBL" id="CP002869">
    <property type="protein sequence ID" value="AEI45844.1"/>
    <property type="molecule type" value="Genomic_DNA"/>
</dbReference>
<reference evidence="3" key="1">
    <citation type="submission" date="2011-06" db="EMBL/GenBank/DDBJ databases">
        <title>Complete genome sequence of Paenibacillus mucilaginosus KNP414.</title>
        <authorList>
            <person name="Wang J."/>
            <person name="Hu S."/>
            <person name="Hu X."/>
            <person name="Zhang B."/>
            <person name="Dong D."/>
            <person name="Zhang S."/>
            <person name="Zhao K."/>
            <person name="Wu D."/>
        </authorList>
    </citation>
    <scope>NUCLEOTIDE SEQUENCE [LARGE SCALE GENOMIC DNA]</scope>
    <source>
        <strain evidence="3">KNP414</strain>
    </source>
</reference>
<proteinExistence type="predicted"/>
<organism evidence="2 3">
    <name type="scientific">Paenibacillus mucilaginosus (strain KNP414)</name>
    <dbReference type="NCBI Taxonomy" id="1036673"/>
    <lineage>
        <taxon>Bacteria</taxon>
        <taxon>Bacillati</taxon>
        <taxon>Bacillota</taxon>
        <taxon>Bacilli</taxon>
        <taxon>Bacillales</taxon>
        <taxon>Paenibacillaceae</taxon>
        <taxon>Paenibacillus</taxon>
    </lineage>
</organism>
<keyword evidence="1" id="KW-0812">Transmembrane</keyword>
<reference evidence="2 3" key="2">
    <citation type="journal article" date="2013" name="Genome Announc.">
        <title>Genome Sequence of Growth-Improving Paenibacillus mucilaginosus Strain KNP414.</title>
        <authorList>
            <person name="Lu J.J."/>
            <person name="Wang J.F."/>
            <person name="Hu X.F."/>
        </authorList>
    </citation>
    <scope>NUCLEOTIDE SEQUENCE [LARGE SCALE GENOMIC DNA]</scope>
    <source>
        <strain evidence="2 3">KNP414</strain>
    </source>
</reference>
<dbReference type="HOGENOM" id="CLU_1873372_0_0_9"/>
<feature type="transmembrane region" description="Helical" evidence="1">
    <location>
        <begin position="12"/>
        <end position="30"/>
    </location>
</feature>
<evidence type="ECO:0000313" key="3">
    <source>
        <dbReference type="Proteomes" id="UP000006620"/>
    </source>
</evidence>
<dbReference type="AlphaFoldDB" id="F8FP65"/>
<dbReference type="PATRIC" id="fig|1036673.3.peg.6847"/>
<name>F8FP65_PAEMK</name>
<evidence type="ECO:0000313" key="2">
    <source>
        <dbReference type="EMBL" id="AEI45844.1"/>
    </source>
</evidence>
<keyword evidence="1" id="KW-1133">Transmembrane helix</keyword>
<dbReference type="NCBIfam" id="NF038039">
    <property type="entry name" value="WGxxGxxG-CTERM"/>
    <property type="match status" value="1"/>
</dbReference>
<evidence type="ECO:0008006" key="4">
    <source>
        <dbReference type="Google" id="ProtNLM"/>
    </source>
</evidence>
<evidence type="ECO:0000256" key="1">
    <source>
        <dbReference type="SAM" id="Phobius"/>
    </source>
</evidence>
<keyword evidence="1" id="KW-0472">Membrane</keyword>
<accession>F8FP65</accession>
<sequence length="137" mass="14522">MVNYNREDKEMSKTWTTISIVALLALYGMLPGWVRAENGAAQNGMDQANPIGTVRQSTNGAQFGSDAGLGLSGSTPGFLINKQQIMSTPDGMAGYRPLAVSADREDGADWGWLGLIGLVGLSGLSSAKRSRRSRTNS</sequence>
<dbReference type="NCBIfam" id="NF041742">
    <property type="entry name" value="WGxxGxxG_fam"/>
    <property type="match status" value="1"/>
</dbReference>
<dbReference type="Proteomes" id="UP000006620">
    <property type="component" value="Chromosome"/>
</dbReference>